<sequence length="129" mass="15073">MTTRRCNICHRELAIDAFDRDRRQNPRGGCRACLANLRARRANRRLQEEPIENNLSPVQRINPQEPHQSLTIWRAFITNQESWTSHYLGEMNVTCSACGAKHWEAEKPLRQSAAIQSFEKLLQAWRCQD</sequence>
<evidence type="ECO:0000313" key="2">
    <source>
        <dbReference type="Proteomes" id="UP000276215"/>
    </source>
</evidence>
<reference evidence="1 2" key="1">
    <citation type="journal article" date="2018" name="Nat. Ecol. Evol.">
        <title>Pezizomycetes genomes reveal the molecular basis of ectomycorrhizal truffle lifestyle.</title>
        <authorList>
            <person name="Murat C."/>
            <person name="Payen T."/>
            <person name="Noel B."/>
            <person name="Kuo A."/>
            <person name="Morin E."/>
            <person name="Chen J."/>
            <person name="Kohler A."/>
            <person name="Krizsan K."/>
            <person name="Balestrini R."/>
            <person name="Da Silva C."/>
            <person name="Montanini B."/>
            <person name="Hainaut M."/>
            <person name="Levati E."/>
            <person name="Barry K.W."/>
            <person name="Belfiori B."/>
            <person name="Cichocki N."/>
            <person name="Clum A."/>
            <person name="Dockter R.B."/>
            <person name="Fauchery L."/>
            <person name="Guy J."/>
            <person name="Iotti M."/>
            <person name="Le Tacon F."/>
            <person name="Lindquist E.A."/>
            <person name="Lipzen A."/>
            <person name="Malagnac F."/>
            <person name="Mello A."/>
            <person name="Molinier V."/>
            <person name="Miyauchi S."/>
            <person name="Poulain J."/>
            <person name="Riccioni C."/>
            <person name="Rubini A."/>
            <person name="Sitrit Y."/>
            <person name="Splivallo R."/>
            <person name="Traeger S."/>
            <person name="Wang M."/>
            <person name="Zifcakova L."/>
            <person name="Wipf D."/>
            <person name="Zambonelli A."/>
            <person name="Paolocci F."/>
            <person name="Nowrousian M."/>
            <person name="Ottonello S."/>
            <person name="Baldrian P."/>
            <person name="Spatafora J.W."/>
            <person name="Henrissat B."/>
            <person name="Nagy L.G."/>
            <person name="Aury J.M."/>
            <person name="Wincker P."/>
            <person name="Grigoriev I.V."/>
            <person name="Bonfante P."/>
            <person name="Martin F.M."/>
        </authorList>
    </citation>
    <scope>NUCLEOTIDE SEQUENCE [LARGE SCALE GENOMIC DNA]</scope>
    <source>
        <strain evidence="1 2">120613-1</strain>
    </source>
</reference>
<dbReference type="EMBL" id="ML120355">
    <property type="protein sequence ID" value="RPB04966.1"/>
    <property type="molecule type" value="Genomic_DNA"/>
</dbReference>
<name>A0A3N4K318_9PEZI</name>
<accession>A0A3N4K318</accession>
<protein>
    <submittedName>
        <fullName evidence="1">Uncharacterized protein</fullName>
    </submittedName>
</protein>
<keyword evidence="2" id="KW-1185">Reference proteome</keyword>
<dbReference type="AlphaFoldDB" id="A0A3N4K318"/>
<gene>
    <name evidence="1" type="ORF">L873DRAFT_1915845</name>
</gene>
<organism evidence="1 2">
    <name type="scientific">Choiromyces venosus 120613-1</name>
    <dbReference type="NCBI Taxonomy" id="1336337"/>
    <lineage>
        <taxon>Eukaryota</taxon>
        <taxon>Fungi</taxon>
        <taxon>Dikarya</taxon>
        <taxon>Ascomycota</taxon>
        <taxon>Pezizomycotina</taxon>
        <taxon>Pezizomycetes</taxon>
        <taxon>Pezizales</taxon>
        <taxon>Tuberaceae</taxon>
        <taxon>Choiromyces</taxon>
    </lineage>
</organism>
<dbReference type="Proteomes" id="UP000276215">
    <property type="component" value="Unassembled WGS sequence"/>
</dbReference>
<proteinExistence type="predicted"/>
<evidence type="ECO:0000313" key="1">
    <source>
        <dbReference type="EMBL" id="RPB04966.1"/>
    </source>
</evidence>